<evidence type="ECO:0000313" key="2">
    <source>
        <dbReference type="Proteomes" id="UP000594592"/>
    </source>
</evidence>
<dbReference type="AlphaFoldDB" id="A0A7S9E1U7"/>
<organism evidence="1 2">
    <name type="scientific">Klebsiella pneumoniae subsp. pneumoniae</name>
    <dbReference type="NCBI Taxonomy" id="72407"/>
    <lineage>
        <taxon>Bacteria</taxon>
        <taxon>Pseudomonadati</taxon>
        <taxon>Pseudomonadota</taxon>
        <taxon>Gammaproteobacteria</taxon>
        <taxon>Enterobacterales</taxon>
        <taxon>Enterobacteriaceae</taxon>
        <taxon>Klebsiella/Raoultella group</taxon>
        <taxon>Klebsiella</taxon>
        <taxon>Klebsiella pneumoniae complex</taxon>
    </lineage>
</organism>
<accession>A0A7S9E1U7</accession>
<sequence length="50" mass="5547">MAENAQISIGLSLQYQDNSAVAGSYQSGKGSLFNSMDEGFWLPEINEERY</sequence>
<name>A0A7S9E1U7_KLEPN</name>
<keyword evidence="1" id="KW-0614">Plasmid</keyword>
<proteinExistence type="predicted"/>
<dbReference type="EMBL" id="CP064822">
    <property type="protein sequence ID" value="QPG08040.1"/>
    <property type="molecule type" value="Genomic_DNA"/>
</dbReference>
<dbReference type="Proteomes" id="UP000594592">
    <property type="component" value="Plasmid pKPHS1"/>
</dbReference>
<protein>
    <submittedName>
        <fullName evidence="1">Uncharacterized protein</fullName>
    </submittedName>
</protein>
<gene>
    <name evidence="1" type="ORF">IUJ34_26990</name>
</gene>
<evidence type="ECO:0000313" key="1">
    <source>
        <dbReference type="EMBL" id="QPG08040.1"/>
    </source>
</evidence>
<reference evidence="1 2" key="1">
    <citation type="submission" date="2020-11" db="EMBL/GenBank/DDBJ databases">
        <title>Whole Genome sequence of MDR strain of Klebsiella pneumoniae K219 isolated from sputum.</title>
        <authorList>
            <person name="Aditi B.P."/>
            <person name="Mahalakshmi K."/>
            <person name="Naveen Kumar V."/>
        </authorList>
    </citation>
    <scope>NUCLEOTIDE SEQUENCE [LARGE SCALE GENOMIC DNA]</scope>
    <source>
        <strain evidence="1 2">K219</strain>
        <plasmid evidence="1 2">pKPHS1</plasmid>
    </source>
</reference>
<geneLocation type="plasmid" evidence="1 2">
    <name>pKPHS1</name>
</geneLocation>